<evidence type="ECO:0000256" key="1">
    <source>
        <dbReference type="SAM" id="Phobius"/>
    </source>
</evidence>
<gene>
    <name evidence="3" type="ORF">B5F96_08320</name>
    <name evidence="2" type="ORF">PQG89_06845</name>
</gene>
<dbReference type="EMBL" id="NFIJ01000007">
    <property type="protein sequence ID" value="OUO05363.1"/>
    <property type="molecule type" value="Genomic_DNA"/>
</dbReference>
<sequence>MEERKLNEKESLELITRMIRNTKHNLEIGDGNIFLFWGYLTVTSTAIVYLLLQLTENLMSYLAFLLIIVVGIPLSYYFKRKRLPKVKTYTDKVLEQIWGVMGSIATLTTTIFGIYYDGRLIPPLILIILSLACYITGLLIKEKVFNLGIVSFINGLNMLFYIIKEGFDSFMLLLFALSFIVMMIIPGHVLNYKAKKSCSKN</sequence>
<dbReference type="AlphaFoldDB" id="A0A9Q5X823"/>
<accession>A0A9Q5X823</accession>
<feature type="transmembrane region" description="Helical" evidence="1">
    <location>
        <begin position="33"/>
        <end position="52"/>
    </location>
</feature>
<keyword evidence="1" id="KW-0472">Membrane</keyword>
<feature type="transmembrane region" description="Helical" evidence="1">
    <location>
        <begin position="169"/>
        <end position="190"/>
    </location>
</feature>
<dbReference type="RefSeq" id="WP_008154452.1">
    <property type="nucleotide sequence ID" value="NZ_CABJAU010000002.1"/>
</dbReference>
<dbReference type="EMBL" id="JAQPYX010000059">
    <property type="protein sequence ID" value="MDC7149146.1"/>
    <property type="molecule type" value="Genomic_DNA"/>
</dbReference>
<feature type="transmembrane region" description="Helical" evidence="1">
    <location>
        <begin position="145"/>
        <end position="163"/>
    </location>
</feature>
<keyword evidence="1" id="KW-0812">Transmembrane</keyword>
<reference evidence="3" key="2">
    <citation type="journal article" date="2018" name="BMC Genomics">
        <title>Whole genome sequencing and function prediction of 133 gut anaerobes isolated from chicken caecum in pure cultures.</title>
        <authorList>
            <person name="Medvecky M."/>
            <person name="Cejkova D."/>
            <person name="Polansky O."/>
            <person name="Karasova D."/>
            <person name="Kubasova T."/>
            <person name="Cizek A."/>
            <person name="Rychlik I."/>
        </authorList>
    </citation>
    <scope>NUCLEOTIDE SEQUENCE</scope>
    <source>
        <strain evidence="3">An42</strain>
    </source>
</reference>
<name>A0A9Q5X823_9BACT</name>
<proteinExistence type="predicted"/>
<comment type="caution">
    <text evidence="3">The sequence shown here is derived from an EMBL/GenBank/DDBJ whole genome shotgun (WGS) entry which is preliminary data.</text>
</comment>
<reference evidence="2" key="3">
    <citation type="submission" date="2023-01" db="EMBL/GenBank/DDBJ databases">
        <title>Exploring GABA producing Bacteroides strains toward improving mental health.</title>
        <authorList>
            <person name="Yousuf B."/>
            <person name="Bouhlel N.E."/>
            <person name="Mottawea W."/>
            <person name="Hammami R."/>
        </authorList>
    </citation>
    <scope>NUCLEOTIDE SEQUENCE</scope>
    <source>
        <strain evidence="2">UO.H1047</strain>
    </source>
</reference>
<feature type="transmembrane region" description="Helical" evidence="1">
    <location>
        <begin position="121"/>
        <end position="140"/>
    </location>
</feature>
<evidence type="ECO:0000313" key="2">
    <source>
        <dbReference type="EMBL" id="MDC7149146.1"/>
    </source>
</evidence>
<reference evidence="4" key="1">
    <citation type="submission" date="2017-04" db="EMBL/GenBank/DDBJ databases">
        <title>Function of individual gut microbiota members based on whole genome sequencing of pure cultures obtained from chicken caecum.</title>
        <authorList>
            <person name="Medvecky M."/>
            <person name="Cejkova D."/>
            <person name="Polansky O."/>
            <person name="Karasova D."/>
            <person name="Kubasova T."/>
            <person name="Cizek A."/>
            <person name="Rychlik I."/>
        </authorList>
    </citation>
    <scope>NUCLEOTIDE SEQUENCE [LARGE SCALE GENOMIC DNA]</scope>
    <source>
        <strain evidence="4">An42</strain>
    </source>
</reference>
<feature type="transmembrane region" description="Helical" evidence="1">
    <location>
        <begin position="97"/>
        <end position="115"/>
    </location>
</feature>
<protein>
    <submittedName>
        <fullName evidence="3">Uncharacterized protein</fullName>
    </submittedName>
</protein>
<evidence type="ECO:0000313" key="3">
    <source>
        <dbReference type="EMBL" id="OUO05363.1"/>
    </source>
</evidence>
<dbReference type="Proteomes" id="UP001213646">
    <property type="component" value="Unassembled WGS sequence"/>
</dbReference>
<organism evidence="3 4">
    <name type="scientific">Parabacteroides johnsonii</name>
    <dbReference type="NCBI Taxonomy" id="387661"/>
    <lineage>
        <taxon>Bacteria</taxon>
        <taxon>Pseudomonadati</taxon>
        <taxon>Bacteroidota</taxon>
        <taxon>Bacteroidia</taxon>
        <taxon>Bacteroidales</taxon>
        <taxon>Tannerellaceae</taxon>
        <taxon>Parabacteroides</taxon>
    </lineage>
</organism>
<feature type="transmembrane region" description="Helical" evidence="1">
    <location>
        <begin position="58"/>
        <end position="77"/>
    </location>
</feature>
<evidence type="ECO:0000313" key="4">
    <source>
        <dbReference type="Proteomes" id="UP000195975"/>
    </source>
</evidence>
<keyword evidence="1" id="KW-1133">Transmembrane helix</keyword>
<dbReference type="Proteomes" id="UP000195975">
    <property type="component" value="Unassembled WGS sequence"/>
</dbReference>